<dbReference type="Proteomes" id="UP000054324">
    <property type="component" value="Unassembled WGS sequence"/>
</dbReference>
<proteinExistence type="predicted"/>
<dbReference type="AlphaFoldDB" id="A0A074ZEA3"/>
<dbReference type="RefSeq" id="XP_009172300.1">
    <property type="nucleotide sequence ID" value="XM_009174036.1"/>
</dbReference>
<sequence length="186" mass="20623">MQRVTASHQSQTARVSVDQGQTTPPQYAARRCLVLKPDSVRQHWTKFTRCPSNKKLEAVVLLTLARTRALATTLLEYSYCVPFRACFNLKNSITSDDRPSPPEILSLEVNIQKRMANVSWAVSPNAAHFLVNFYVSTDVTCTTTTVSLQLTFGNIPVCKQLRVGVSAENEAGLSNESLSPEFYIPG</sequence>
<dbReference type="GeneID" id="20328689"/>
<feature type="region of interest" description="Disordered" evidence="1">
    <location>
        <begin position="1"/>
        <end position="22"/>
    </location>
</feature>
<dbReference type="InterPro" id="IPR036116">
    <property type="entry name" value="FN3_sf"/>
</dbReference>
<dbReference type="KEGG" id="ovi:T265_14523"/>
<evidence type="ECO:0000313" key="3">
    <source>
        <dbReference type="Proteomes" id="UP000054324"/>
    </source>
</evidence>
<name>A0A074ZEA3_OPIVI</name>
<keyword evidence="3" id="KW-1185">Reference proteome</keyword>
<reference evidence="2 3" key="1">
    <citation type="submission" date="2013-11" db="EMBL/GenBank/DDBJ databases">
        <title>Opisthorchis viverrini - life in the bile duct.</title>
        <authorList>
            <person name="Young N.D."/>
            <person name="Nagarajan N."/>
            <person name="Lin S.J."/>
            <person name="Korhonen P.K."/>
            <person name="Jex A.R."/>
            <person name="Hall R.S."/>
            <person name="Safavi-Hemami H."/>
            <person name="Kaewkong W."/>
            <person name="Bertrand D."/>
            <person name="Gao S."/>
            <person name="Seet Q."/>
            <person name="Wongkham S."/>
            <person name="Teh B.T."/>
            <person name="Wongkham C."/>
            <person name="Intapan P.M."/>
            <person name="Maleewong W."/>
            <person name="Yang X."/>
            <person name="Hu M."/>
            <person name="Wang Z."/>
            <person name="Hofmann A."/>
            <person name="Sternberg P.W."/>
            <person name="Tan P."/>
            <person name="Wang J."/>
            <person name="Gasser R.B."/>
        </authorList>
    </citation>
    <scope>NUCLEOTIDE SEQUENCE [LARGE SCALE GENOMIC DNA]</scope>
</reference>
<dbReference type="EMBL" id="KL596828">
    <property type="protein sequence ID" value="KER23987.1"/>
    <property type="molecule type" value="Genomic_DNA"/>
</dbReference>
<dbReference type="CTD" id="20328689"/>
<gene>
    <name evidence="2" type="ORF">T265_14523</name>
</gene>
<organism evidence="2 3">
    <name type="scientific">Opisthorchis viverrini</name>
    <name type="common">Southeast Asian liver fluke</name>
    <dbReference type="NCBI Taxonomy" id="6198"/>
    <lineage>
        <taxon>Eukaryota</taxon>
        <taxon>Metazoa</taxon>
        <taxon>Spiralia</taxon>
        <taxon>Lophotrochozoa</taxon>
        <taxon>Platyhelminthes</taxon>
        <taxon>Trematoda</taxon>
        <taxon>Digenea</taxon>
        <taxon>Opisthorchiida</taxon>
        <taxon>Opisthorchiata</taxon>
        <taxon>Opisthorchiidae</taxon>
        <taxon>Opisthorchis</taxon>
    </lineage>
</organism>
<evidence type="ECO:0000256" key="1">
    <source>
        <dbReference type="SAM" id="MobiDB-lite"/>
    </source>
</evidence>
<feature type="non-terminal residue" evidence="2">
    <location>
        <position position="186"/>
    </location>
</feature>
<evidence type="ECO:0008006" key="4">
    <source>
        <dbReference type="Google" id="ProtNLM"/>
    </source>
</evidence>
<protein>
    <recommendedName>
        <fullName evidence="4">Fibronectin type-III domain-containing protein</fullName>
    </recommendedName>
</protein>
<evidence type="ECO:0000313" key="2">
    <source>
        <dbReference type="EMBL" id="KER23987.1"/>
    </source>
</evidence>
<accession>A0A074ZEA3</accession>
<dbReference type="SUPFAM" id="SSF49265">
    <property type="entry name" value="Fibronectin type III"/>
    <property type="match status" value="1"/>
</dbReference>
<dbReference type="OrthoDB" id="10569531at2759"/>